<dbReference type="AlphaFoldDB" id="A0A1H8GHJ1"/>
<dbReference type="InterPro" id="IPR008397">
    <property type="entry name" value="Alginate_lyase_dom"/>
</dbReference>
<feature type="signal peptide" evidence="3">
    <location>
        <begin position="1"/>
        <end position="20"/>
    </location>
</feature>
<dbReference type="SUPFAM" id="SSF48230">
    <property type="entry name" value="Chondroitin AC/alginate lyase"/>
    <property type="match status" value="1"/>
</dbReference>
<feature type="chain" id="PRO_5011697632" evidence="3">
    <location>
        <begin position="21"/>
        <end position="338"/>
    </location>
</feature>
<evidence type="ECO:0000256" key="2">
    <source>
        <dbReference type="ARBA" id="ARBA00023239"/>
    </source>
</evidence>
<accession>A0A1H8GHJ1</accession>
<keyword evidence="1 3" id="KW-0732">Signal</keyword>
<keyword evidence="6" id="KW-1185">Reference proteome</keyword>
<dbReference type="OrthoDB" id="7210452at2"/>
<dbReference type="RefSeq" id="WP_091845325.1">
    <property type="nucleotide sequence ID" value="NZ_FOCM01000004.1"/>
</dbReference>
<evidence type="ECO:0000259" key="4">
    <source>
        <dbReference type="Pfam" id="PF05426"/>
    </source>
</evidence>
<dbReference type="Gene3D" id="1.50.10.100">
    <property type="entry name" value="Chondroitin AC/alginate lyase"/>
    <property type="match status" value="1"/>
</dbReference>
<protein>
    <submittedName>
        <fullName evidence="5">Poly(Beta-D-mannuronate) lyase</fullName>
    </submittedName>
</protein>
<dbReference type="GO" id="GO:0042597">
    <property type="term" value="C:periplasmic space"/>
    <property type="evidence" value="ECO:0007669"/>
    <property type="project" value="InterPro"/>
</dbReference>
<evidence type="ECO:0000256" key="1">
    <source>
        <dbReference type="ARBA" id="ARBA00022729"/>
    </source>
</evidence>
<feature type="domain" description="Alginate lyase" evidence="4">
    <location>
        <begin position="67"/>
        <end position="273"/>
    </location>
</feature>
<evidence type="ECO:0000313" key="6">
    <source>
        <dbReference type="Proteomes" id="UP000199372"/>
    </source>
</evidence>
<dbReference type="Pfam" id="PF05426">
    <property type="entry name" value="Alginate_lyase"/>
    <property type="match status" value="1"/>
</dbReference>
<sequence>MKRILMTGALVAALPAPALMAQEASDVSCIEVAEPVVSLDYGSRYTDESEDRSDLDEASNDAVDAALGPIDDFIVALTGKANDAARDGDAEAAACVVDALAVWAEADAISDLESMNANLSSPSRFGAMALAYLQAKSAAEIDPDQAEVIEGWLVERARHATQWFDTEAPTMASQNNLRAWAGLAAAAVGEAAGNDYLKAWAHTTFALVACQADEDGALKWEMERGPRALHYQIHAVAPLVVGGALLQDDGYPTFEMCNGAVHRAVEFIPAAFEAPEMVEEKAGEPQTFSTGEDELKSFELAWAEAYLSLFDAPEIEAFVEEYRPLGNSKLGGSQSALW</sequence>
<proteinExistence type="predicted"/>
<keyword evidence="2 5" id="KW-0456">Lyase</keyword>
<dbReference type="GO" id="GO:0016829">
    <property type="term" value="F:lyase activity"/>
    <property type="evidence" value="ECO:0007669"/>
    <property type="project" value="UniProtKB-KW"/>
</dbReference>
<name>A0A1H8GHJ1_9RHOB</name>
<gene>
    <name evidence="5" type="ORF">SAMN04488011_10476</name>
</gene>
<organism evidence="5 6">
    <name type="scientific">Palleronia pelagia</name>
    <dbReference type="NCBI Taxonomy" id="387096"/>
    <lineage>
        <taxon>Bacteria</taxon>
        <taxon>Pseudomonadati</taxon>
        <taxon>Pseudomonadota</taxon>
        <taxon>Alphaproteobacteria</taxon>
        <taxon>Rhodobacterales</taxon>
        <taxon>Roseobacteraceae</taxon>
        <taxon>Palleronia</taxon>
    </lineage>
</organism>
<dbReference type="Proteomes" id="UP000199372">
    <property type="component" value="Unassembled WGS sequence"/>
</dbReference>
<evidence type="ECO:0000313" key="5">
    <source>
        <dbReference type="EMBL" id="SEN43269.1"/>
    </source>
</evidence>
<dbReference type="InterPro" id="IPR008929">
    <property type="entry name" value="Chondroitin_lyas"/>
</dbReference>
<evidence type="ECO:0000256" key="3">
    <source>
        <dbReference type="SAM" id="SignalP"/>
    </source>
</evidence>
<dbReference type="EMBL" id="FOCM01000004">
    <property type="protein sequence ID" value="SEN43269.1"/>
    <property type="molecule type" value="Genomic_DNA"/>
</dbReference>
<reference evidence="6" key="1">
    <citation type="submission" date="2016-10" db="EMBL/GenBank/DDBJ databases">
        <authorList>
            <person name="Varghese N."/>
            <person name="Submissions S."/>
        </authorList>
    </citation>
    <scope>NUCLEOTIDE SEQUENCE [LARGE SCALE GENOMIC DNA]</scope>
    <source>
        <strain evidence="6">DSM 26893</strain>
    </source>
</reference>